<dbReference type="InterPro" id="IPR003816">
    <property type="entry name" value="Nitrate_red_gam"/>
</dbReference>
<evidence type="ECO:0000256" key="3">
    <source>
        <dbReference type="ARBA" id="ARBA00022475"/>
    </source>
</evidence>
<proteinExistence type="predicted"/>
<feature type="domain" description="NarG-like" evidence="14">
    <location>
        <begin position="8"/>
        <end position="227"/>
    </location>
</feature>
<keyword evidence="4" id="KW-0349">Heme</keyword>
<dbReference type="GO" id="GO:0016491">
    <property type="term" value="F:oxidoreductase activity"/>
    <property type="evidence" value="ECO:0007669"/>
    <property type="project" value="UniProtKB-KW"/>
</dbReference>
<comment type="subcellular location">
    <subcellularLocation>
        <location evidence="1">Cell membrane</location>
        <topology evidence="1">Multi-pass membrane protein</topology>
    </subcellularLocation>
</comment>
<evidence type="ECO:0000256" key="12">
    <source>
        <dbReference type="ARBA" id="ARBA00023136"/>
    </source>
</evidence>
<dbReference type="InterPro" id="IPR036197">
    <property type="entry name" value="NarG-like_sf"/>
</dbReference>
<keyword evidence="9 15" id="KW-0560">Oxidoreductase</keyword>
<dbReference type="PANTHER" id="PTHR30598:SF3">
    <property type="entry name" value="RESPIRATORY NITRATE REDUCTASE 1 GAMMA CHAIN"/>
    <property type="match status" value="1"/>
</dbReference>
<dbReference type="RefSeq" id="WP_136359466.1">
    <property type="nucleotide sequence ID" value="NZ_SSNY01000011.1"/>
</dbReference>
<comment type="caution">
    <text evidence="15">The sequence shown here is derived from an EMBL/GenBank/DDBJ whole genome shotgun (WGS) entry which is preliminary data.</text>
</comment>
<keyword evidence="10" id="KW-0408">Iron</keyword>
<dbReference type="InterPro" id="IPR023234">
    <property type="entry name" value="NarG-like_domain"/>
</dbReference>
<keyword evidence="2" id="KW-0813">Transport</keyword>
<organism evidence="15 16">
    <name type="scientific">Ollibium composti</name>
    <dbReference type="NCBI Taxonomy" id="2675109"/>
    <lineage>
        <taxon>Bacteria</taxon>
        <taxon>Pseudomonadati</taxon>
        <taxon>Pseudomonadota</taxon>
        <taxon>Alphaproteobacteria</taxon>
        <taxon>Hyphomicrobiales</taxon>
        <taxon>Phyllobacteriaceae</taxon>
        <taxon>Ollibium</taxon>
    </lineage>
</organism>
<evidence type="ECO:0000256" key="1">
    <source>
        <dbReference type="ARBA" id="ARBA00004651"/>
    </source>
</evidence>
<feature type="transmembrane region" description="Helical" evidence="13">
    <location>
        <begin position="90"/>
        <end position="111"/>
    </location>
</feature>
<keyword evidence="7" id="KW-0249">Electron transport</keyword>
<evidence type="ECO:0000256" key="6">
    <source>
        <dbReference type="ARBA" id="ARBA00022723"/>
    </source>
</evidence>
<evidence type="ECO:0000256" key="7">
    <source>
        <dbReference type="ARBA" id="ARBA00022982"/>
    </source>
</evidence>
<dbReference type="EC" id="1.7.99.4" evidence="15"/>
<evidence type="ECO:0000313" key="16">
    <source>
        <dbReference type="Proteomes" id="UP000306441"/>
    </source>
</evidence>
<evidence type="ECO:0000259" key="14">
    <source>
        <dbReference type="Pfam" id="PF02665"/>
    </source>
</evidence>
<feature type="transmembrane region" description="Helical" evidence="13">
    <location>
        <begin position="131"/>
        <end position="153"/>
    </location>
</feature>
<evidence type="ECO:0000256" key="4">
    <source>
        <dbReference type="ARBA" id="ARBA00022617"/>
    </source>
</evidence>
<dbReference type="Pfam" id="PF02665">
    <property type="entry name" value="Nitrate_red_gam"/>
    <property type="match status" value="1"/>
</dbReference>
<keyword evidence="3" id="KW-1003">Cell membrane</keyword>
<keyword evidence="11" id="KW-0534">Nitrate assimilation</keyword>
<evidence type="ECO:0000256" key="13">
    <source>
        <dbReference type="SAM" id="Phobius"/>
    </source>
</evidence>
<dbReference type="SUPFAM" id="SSF103501">
    <property type="entry name" value="Respiratory nitrate reductase 1 gamma chain"/>
    <property type="match status" value="1"/>
</dbReference>
<evidence type="ECO:0000256" key="9">
    <source>
        <dbReference type="ARBA" id="ARBA00023002"/>
    </source>
</evidence>
<feature type="transmembrane region" description="Helical" evidence="13">
    <location>
        <begin position="190"/>
        <end position="217"/>
    </location>
</feature>
<evidence type="ECO:0000256" key="11">
    <source>
        <dbReference type="ARBA" id="ARBA00023063"/>
    </source>
</evidence>
<keyword evidence="5 13" id="KW-0812">Transmembrane</keyword>
<evidence type="ECO:0000313" key="15">
    <source>
        <dbReference type="EMBL" id="THF55428.1"/>
    </source>
</evidence>
<dbReference type="InterPro" id="IPR051936">
    <property type="entry name" value="Heme-iron_electron_transfer"/>
</dbReference>
<evidence type="ECO:0000256" key="5">
    <source>
        <dbReference type="ARBA" id="ARBA00022692"/>
    </source>
</evidence>
<keyword evidence="12 13" id="KW-0472">Membrane</keyword>
<keyword evidence="16" id="KW-1185">Reference proteome</keyword>
<reference evidence="15 16" key="1">
    <citation type="submission" date="2019-04" db="EMBL/GenBank/DDBJ databases">
        <title>Mesorhizobium composti sp. nov., isolated from compost.</title>
        <authorList>
            <person name="Lin S.-Y."/>
            <person name="Hameed A."/>
            <person name="Hsieh Y.-T."/>
            <person name="Young C.-C."/>
        </authorList>
    </citation>
    <scope>NUCLEOTIDE SEQUENCE [LARGE SCALE GENOMIC DNA]</scope>
    <source>
        <strain evidence="15 16">CC-YTH430</strain>
    </source>
</reference>
<keyword evidence="6" id="KW-0479">Metal-binding</keyword>
<dbReference type="Proteomes" id="UP000306441">
    <property type="component" value="Unassembled WGS sequence"/>
</dbReference>
<sequence length="252" mass="28344">MFSYLNFAVFGIYPYLCLTVFLVGSLIRFDREQYSWKSYSSQLLRRRQMIWGSNLFHVGILVILAGHTAGLLTPIQIWGFLGVSHTAKQLLAMTVGGIAGVACFVGLTMLLHRRLFDARIRKTSNPSDIAVLVILYVQLILGLSTILVSAHHLDGEEMVKLMNWAQGIVTLRSGAADYVAGVHPVFRAHLVLGMTIFLIFPFTRLVHIWSVPVWYFGRRGYQIVRTKRPPELVRRGTSGTVPARRRGMEAAE</sequence>
<protein>
    <submittedName>
        <fullName evidence="15">Respiratory nitrate reductase subunit gamma</fullName>
        <ecNumber evidence="15">1.7.99.4</ecNumber>
    </submittedName>
</protein>
<name>A0ABY2Q404_9HYPH</name>
<dbReference type="Gene3D" id="1.20.950.20">
    <property type="entry name" value="Transmembrane di-heme cytochromes, Chain C"/>
    <property type="match status" value="1"/>
</dbReference>
<keyword evidence="8 13" id="KW-1133">Transmembrane helix</keyword>
<evidence type="ECO:0000256" key="10">
    <source>
        <dbReference type="ARBA" id="ARBA00023004"/>
    </source>
</evidence>
<gene>
    <name evidence="15" type="primary">narI</name>
    <name evidence="15" type="ORF">E6C48_17485</name>
</gene>
<evidence type="ECO:0000256" key="8">
    <source>
        <dbReference type="ARBA" id="ARBA00022989"/>
    </source>
</evidence>
<dbReference type="NCBIfam" id="TIGR00351">
    <property type="entry name" value="narI"/>
    <property type="match status" value="1"/>
</dbReference>
<dbReference type="PANTHER" id="PTHR30598">
    <property type="entry name" value="NITRATE REDUCTASE PRIVATE CHAPERONE, REDOX ENZYME MATURATION PROTEIN REMP FAMILY"/>
    <property type="match status" value="1"/>
</dbReference>
<evidence type="ECO:0000256" key="2">
    <source>
        <dbReference type="ARBA" id="ARBA00022448"/>
    </source>
</evidence>
<feature type="transmembrane region" description="Helical" evidence="13">
    <location>
        <begin position="50"/>
        <end position="70"/>
    </location>
</feature>
<accession>A0ABY2Q404</accession>
<dbReference type="EMBL" id="SSNY01000011">
    <property type="protein sequence ID" value="THF55428.1"/>
    <property type="molecule type" value="Genomic_DNA"/>
</dbReference>
<feature type="transmembrane region" description="Helical" evidence="13">
    <location>
        <begin position="12"/>
        <end position="29"/>
    </location>
</feature>